<comment type="caution">
    <text evidence="1">The sequence shown here is derived from an EMBL/GenBank/DDBJ whole genome shotgun (WGS) entry which is preliminary data.</text>
</comment>
<reference evidence="1 2" key="1">
    <citation type="submission" date="2016-09" db="EMBL/GenBank/DDBJ databases">
        <title>Desulfuribacillus arsenicus sp. nov., an obligately anaerobic, dissimilatory arsenic- and antimonate-reducing bacterium isolated from anoxic sediments.</title>
        <authorList>
            <person name="Abin C.A."/>
            <person name="Hollibaugh J.T."/>
        </authorList>
    </citation>
    <scope>NUCLEOTIDE SEQUENCE [LARGE SCALE GENOMIC DNA]</scope>
    <source>
        <strain evidence="1 2">MLFW-2</strain>
    </source>
</reference>
<accession>A0A1E5L8G0</accession>
<proteinExistence type="predicted"/>
<dbReference type="STRING" id="1390249.BHU72_13595"/>
<dbReference type="Proteomes" id="UP000095255">
    <property type="component" value="Unassembled WGS sequence"/>
</dbReference>
<evidence type="ECO:0000313" key="2">
    <source>
        <dbReference type="Proteomes" id="UP000095255"/>
    </source>
</evidence>
<dbReference type="EMBL" id="MJAT01000004">
    <property type="protein sequence ID" value="OEH86447.1"/>
    <property type="molecule type" value="Genomic_DNA"/>
</dbReference>
<keyword evidence="2" id="KW-1185">Reference proteome</keyword>
<gene>
    <name evidence="1" type="ORF">BHU72_13595</name>
</gene>
<evidence type="ECO:0000313" key="1">
    <source>
        <dbReference type="EMBL" id="OEH86447.1"/>
    </source>
</evidence>
<organism evidence="1 2">
    <name type="scientific">Desulfuribacillus stibiiarsenatis</name>
    <dbReference type="NCBI Taxonomy" id="1390249"/>
    <lineage>
        <taxon>Bacteria</taxon>
        <taxon>Bacillati</taxon>
        <taxon>Bacillota</taxon>
        <taxon>Desulfuribacillia</taxon>
        <taxon>Desulfuribacillales</taxon>
        <taxon>Desulfuribacillaceae</taxon>
        <taxon>Desulfuribacillus</taxon>
    </lineage>
</organism>
<sequence length="61" mass="7172">MIDIAESHYIIVITNKQHEVVIKNHEGLYRPCHWQGLYPRGLFVSKSKNIKQVNLKLEVRS</sequence>
<protein>
    <submittedName>
        <fullName evidence="1">Uncharacterized protein</fullName>
    </submittedName>
</protein>
<dbReference type="AlphaFoldDB" id="A0A1E5L8G0"/>
<name>A0A1E5L8G0_9FIRM</name>